<feature type="region of interest" description="Disordered" evidence="17">
    <location>
        <begin position="34"/>
        <end position="56"/>
    </location>
</feature>
<feature type="domain" description="PAC" evidence="19">
    <location>
        <begin position="386"/>
        <end position="438"/>
    </location>
</feature>
<protein>
    <recommendedName>
        <fullName evidence="3">Blue-light-activated histidine kinase</fullName>
        <ecNumber evidence="2">2.7.13.3</ecNumber>
    </recommendedName>
</protein>
<evidence type="ECO:0000256" key="11">
    <source>
        <dbReference type="ARBA" id="ARBA00022741"/>
    </source>
</evidence>
<evidence type="ECO:0000313" key="20">
    <source>
        <dbReference type="EMBL" id="SDM89320.1"/>
    </source>
</evidence>
<feature type="domain" description="PAS" evidence="18">
    <location>
        <begin position="185"/>
        <end position="242"/>
    </location>
</feature>
<keyword evidence="11" id="KW-0547">Nucleotide-binding</keyword>
<evidence type="ECO:0000259" key="19">
    <source>
        <dbReference type="PROSITE" id="PS50113"/>
    </source>
</evidence>
<dbReference type="AlphaFoldDB" id="A0A1G9WXU2"/>
<gene>
    <name evidence="20" type="ORF">SAMN05216360_104169</name>
</gene>
<evidence type="ECO:0000256" key="13">
    <source>
        <dbReference type="ARBA" id="ARBA00022840"/>
    </source>
</evidence>
<organism evidence="20 21">
    <name type="scientific">Methylobacterium phyllostachyos</name>
    <dbReference type="NCBI Taxonomy" id="582672"/>
    <lineage>
        <taxon>Bacteria</taxon>
        <taxon>Pseudomonadati</taxon>
        <taxon>Pseudomonadota</taxon>
        <taxon>Alphaproteobacteria</taxon>
        <taxon>Hyphomicrobiales</taxon>
        <taxon>Methylobacteriaceae</taxon>
        <taxon>Methylobacterium</taxon>
    </lineage>
</organism>
<dbReference type="InterPro" id="IPR029016">
    <property type="entry name" value="GAF-like_dom_sf"/>
</dbReference>
<keyword evidence="16" id="KW-0675">Receptor</keyword>
<dbReference type="Pfam" id="PF01590">
    <property type="entry name" value="GAF"/>
    <property type="match status" value="1"/>
</dbReference>
<dbReference type="InterPro" id="IPR013767">
    <property type="entry name" value="PAS_fold"/>
</dbReference>
<keyword evidence="4" id="KW-0600">Photoreceptor protein</keyword>
<evidence type="ECO:0000256" key="4">
    <source>
        <dbReference type="ARBA" id="ARBA00022543"/>
    </source>
</evidence>
<keyword evidence="15" id="KW-0843">Virulence</keyword>
<feature type="domain" description="PAS" evidence="18">
    <location>
        <begin position="56"/>
        <end position="129"/>
    </location>
</feature>
<dbReference type="SMART" id="SM00065">
    <property type="entry name" value="GAF"/>
    <property type="match status" value="1"/>
</dbReference>
<keyword evidence="14" id="KW-0157">Chromophore</keyword>
<dbReference type="Proteomes" id="UP000198704">
    <property type="component" value="Unassembled WGS sequence"/>
</dbReference>
<sequence length="918" mass="101650">MPIAGVQANFSMDNDLRYLSREELEAEVRRLRAKLADRPDHGPSPSYPHPRPASTDTDVLFSAVDKTGLPMILTDPNQDDDPIVFTNRAFLDLTGYGIDEVVGRNCRFLQGPDTEPDRVDAIRTALRENRDLTVEITNHRRDGTPFVNALFVGPVFDGEGRLRYRFGSQIDVTEAHRNRERIAESEARQRAIFDSASEMAIIVTDTAGTVTDWNVGATRILGWSAEEMRGQPIERIFTPEDRTTGQMRKEMDGVFRDGHAEDMRWHLRKDGGRFYAVGDMTSLRGLDGTHRGFVKAFSDRTQERNLATKEQADAEFMRSVLASSADCIKVLDLDGGLTFMSEGGMQVMEVSDFNHIKGCPWPSFWQGQGNADALAALATARDGGIGHFQGGADTFLGNAKWWDVQVTPIFGPDGRPERILSVSRDISERRSFEERLAASEAHWRGLFERLSEGFIVGEVVRDQTGRITDWRYVDVNSAWGRLVGIATDSVVGRTIREVFPGIEDAWVDEFADVVETGEPVTFVRQVGTLARWYEGRAFPLGGERFGVIFLEVTERVEADTRRSGLLELGERLRAGIDTDAIAMAAAAILGRVLGVGRVGYGTVGSDGESFVVEEDWTATGFPTLAGHYRMDDYGLYAEDLRQGRTVVIPDVREDPRTSASAATLEAVSARTLVNIPIVEKGRTVAVLFVNDGQPRSWTEPEVSFVRQIAELTRQAVERRRAEERQDLLNHELSHRLKNTMAMVVSIAHQTLRSVPEREPVEAFQKRIQALASAHDLLLRKDWTAADLRTVCREVLGTAAEARRFTLDGPDVALGPSAALSASLLLHELATNAAKYGSLSGEEGQVEVRWWIDGATGEPGLVLRWREHGGPPVTAPTRRGFGSRLIRTGLVGTGEVDVTYDTDGVIAVMRAPMVEVQRS</sequence>
<dbReference type="SMART" id="SM00911">
    <property type="entry name" value="HWE_HK"/>
    <property type="match status" value="1"/>
</dbReference>
<dbReference type="Pfam" id="PF08448">
    <property type="entry name" value="PAS_4"/>
    <property type="match status" value="2"/>
</dbReference>
<keyword evidence="10" id="KW-0677">Repeat</keyword>
<comment type="catalytic activity">
    <reaction evidence="1">
        <text>ATP + protein L-histidine = ADP + protein N-phospho-L-histidine.</text>
        <dbReference type="EC" id="2.7.13.3"/>
    </reaction>
</comment>
<evidence type="ECO:0000256" key="6">
    <source>
        <dbReference type="ARBA" id="ARBA00022606"/>
    </source>
</evidence>
<dbReference type="PANTHER" id="PTHR41523:SF7">
    <property type="entry name" value="HISTIDINE KINASE"/>
    <property type="match status" value="1"/>
</dbReference>
<dbReference type="EMBL" id="FNHS01000004">
    <property type="protein sequence ID" value="SDM89320.1"/>
    <property type="molecule type" value="Genomic_DNA"/>
</dbReference>
<feature type="domain" description="PAC" evidence="19">
    <location>
        <begin position="130"/>
        <end position="184"/>
    </location>
</feature>
<dbReference type="SUPFAM" id="SSF55781">
    <property type="entry name" value="GAF domain-like"/>
    <property type="match status" value="1"/>
</dbReference>
<name>A0A1G9WXU2_9HYPH</name>
<dbReference type="PROSITE" id="PS50113">
    <property type="entry name" value="PAC"/>
    <property type="match status" value="2"/>
</dbReference>
<dbReference type="Pfam" id="PF00989">
    <property type="entry name" value="PAS"/>
    <property type="match status" value="1"/>
</dbReference>
<evidence type="ECO:0000256" key="2">
    <source>
        <dbReference type="ARBA" id="ARBA00012438"/>
    </source>
</evidence>
<evidence type="ECO:0000256" key="10">
    <source>
        <dbReference type="ARBA" id="ARBA00022737"/>
    </source>
</evidence>
<evidence type="ECO:0000256" key="3">
    <source>
        <dbReference type="ARBA" id="ARBA00021740"/>
    </source>
</evidence>
<keyword evidence="6" id="KW-0716">Sensory transduction</keyword>
<keyword evidence="5" id="KW-0597">Phosphoprotein</keyword>
<dbReference type="EC" id="2.7.13.3" evidence="2"/>
<dbReference type="GO" id="GO:0006355">
    <property type="term" value="P:regulation of DNA-templated transcription"/>
    <property type="evidence" value="ECO:0007669"/>
    <property type="project" value="InterPro"/>
</dbReference>
<reference evidence="21" key="1">
    <citation type="submission" date="2016-10" db="EMBL/GenBank/DDBJ databases">
        <authorList>
            <person name="Varghese N."/>
            <person name="Submissions S."/>
        </authorList>
    </citation>
    <scope>NUCLEOTIDE SEQUENCE [LARGE SCALE GENOMIC DNA]</scope>
    <source>
        <strain evidence="21">BL47</strain>
    </source>
</reference>
<dbReference type="SMART" id="SM00086">
    <property type="entry name" value="PAC"/>
    <property type="match status" value="3"/>
</dbReference>
<dbReference type="InterPro" id="IPR036890">
    <property type="entry name" value="HATPase_C_sf"/>
</dbReference>
<evidence type="ECO:0000256" key="15">
    <source>
        <dbReference type="ARBA" id="ARBA00023026"/>
    </source>
</evidence>
<dbReference type="OrthoDB" id="341208at2"/>
<keyword evidence="8" id="KW-0288">FMN</keyword>
<evidence type="ECO:0000313" key="21">
    <source>
        <dbReference type="Proteomes" id="UP000198704"/>
    </source>
</evidence>
<keyword evidence="12" id="KW-0418">Kinase</keyword>
<dbReference type="PANTHER" id="PTHR41523">
    <property type="entry name" value="TWO-COMPONENT SYSTEM SENSOR PROTEIN"/>
    <property type="match status" value="1"/>
</dbReference>
<evidence type="ECO:0000256" key="9">
    <source>
        <dbReference type="ARBA" id="ARBA00022679"/>
    </source>
</evidence>
<evidence type="ECO:0000256" key="1">
    <source>
        <dbReference type="ARBA" id="ARBA00000085"/>
    </source>
</evidence>
<keyword evidence="13" id="KW-0067">ATP-binding</keyword>
<dbReference type="STRING" id="582672.SAMN05216360_104169"/>
<dbReference type="InterPro" id="IPR000014">
    <property type="entry name" value="PAS"/>
</dbReference>
<dbReference type="InterPro" id="IPR011102">
    <property type="entry name" value="Sig_transdc_His_kinase_HWE"/>
</dbReference>
<dbReference type="SMART" id="SM00091">
    <property type="entry name" value="PAS"/>
    <property type="match status" value="4"/>
</dbReference>
<dbReference type="SUPFAM" id="SSF55785">
    <property type="entry name" value="PYP-like sensor domain (PAS domain)"/>
    <property type="match status" value="4"/>
</dbReference>
<evidence type="ECO:0000256" key="17">
    <source>
        <dbReference type="SAM" id="MobiDB-lite"/>
    </source>
</evidence>
<keyword evidence="7" id="KW-0285">Flavoprotein</keyword>
<keyword evidence="21" id="KW-1185">Reference proteome</keyword>
<dbReference type="Gene3D" id="3.30.450.20">
    <property type="entry name" value="PAS domain"/>
    <property type="match status" value="4"/>
</dbReference>
<evidence type="ECO:0000256" key="16">
    <source>
        <dbReference type="ARBA" id="ARBA00023170"/>
    </source>
</evidence>
<dbReference type="Pfam" id="PF13426">
    <property type="entry name" value="PAS_9"/>
    <property type="match status" value="1"/>
</dbReference>
<evidence type="ECO:0000256" key="12">
    <source>
        <dbReference type="ARBA" id="ARBA00022777"/>
    </source>
</evidence>
<dbReference type="InterPro" id="IPR001610">
    <property type="entry name" value="PAC"/>
</dbReference>
<dbReference type="InterPro" id="IPR003018">
    <property type="entry name" value="GAF"/>
</dbReference>
<evidence type="ECO:0000256" key="5">
    <source>
        <dbReference type="ARBA" id="ARBA00022553"/>
    </source>
</evidence>
<proteinExistence type="predicted"/>
<dbReference type="InterPro" id="IPR000700">
    <property type="entry name" value="PAS-assoc_C"/>
</dbReference>
<evidence type="ECO:0000259" key="18">
    <source>
        <dbReference type="PROSITE" id="PS50112"/>
    </source>
</evidence>
<accession>A0A1G9WXU2</accession>
<dbReference type="NCBIfam" id="TIGR00229">
    <property type="entry name" value="sensory_box"/>
    <property type="match status" value="2"/>
</dbReference>
<dbReference type="GO" id="GO:0004673">
    <property type="term" value="F:protein histidine kinase activity"/>
    <property type="evidence" value="ECO:0007669"/>
    <property type="project" value="UniProtKB-EC"/>
</dbReference>
<dbReference type="InterPro" id="IPR013656">
    <property type="entry name" value="PAS_4"/>
</dbReference>
<evidence type="ECO:0000256" key="14">
    <source>
        <dbReference type="ARBA" id="ARBA00022991"/>
    </source>
</evidence>
<dbReference type="Gene3D" id="3.30.565.10">
    <property type="entry name" value="Histidine kinase-like ATPase, C-terminal domain"/>
    <property type="match status" value="1"/>
</dbReference>
<dbReference type="GO" id="GO:0009881">
    <property type="term" value="F:photoreceptor activity"/>
    <property type="evidence" value="ECO:0007669"/>
    <property type="project" value="UniProtKB-KW"/>
</dbReference>
<dbReference type="Pfam" id="PF07536">
    <property type="entry name" value="HWE_HK"/>
    <property type="match status" value="1"/>
</dbReference>
<evidence type="ECO:0000256" key="8">
    <source>
        <dbReference type="ARBA" id="ARBA00022643"/>
    </source>
</evidence>
<dbReference type="Gene3D" id="3.30.450.40">
    <property type="match status" value="1"/>
</dbReference>
<keyword evidence="9" id="KW-0808">Transferase</keyword>
<dbReference type="InterPro" id="IPR035965">
    <property type="entry name" value="PAS-like_dom_sf"/>
</dbReference>
<dbReference type="PROSITE" id="PS50112">
    <property type="entry name" value="PAS"/>
    <property type="match status" value="2"/>
</dbReference>
<evidence type="ECO:0000256" key="7">
    <source>
        <dbReference type="ARBA" id="ARBA00022630"/>
    </source>
</evidence>
<dbReference type="CDD" id="cd00130">
    <property type="entry name" value="PAS"/>
    <property type="match status" value="2"/>
</dbReference>
<dbReference type="GO" id="GO:0005524">
    <property type="term" value="F:ATP binding"/>
    <property type="evidence" value="ECO:0007669"/>
    <property type="project" value="UniProtKB-KW"/>
</dbReference>